<gene>
    <name evidence="8" type="ORF">ABEB36_009915</name>
</gene>
<feature type="domain" description="MARVEL" evidence="7">
    <location>
        <begin position="69"/>
        <end position="205"/>
    </location>
</feature>
<evidence type="ECO:0000313" key="9">
    <source>
        <dbReference type="Proteomes" id="UP001566132"/>
    </source>
</evidence>
<evidence type="ECO:0000256" key="2">
    <source>
        <dbReference type="ARBA" id="ARBA00022692"/>
    </source>
</evidence>
<keyword evidence="3 6" id="KW-1133">Transmembrane helix</keyword>
<dbReference type="EMBL" id="JBDJPC010000007">
    <property type="protein sequence ID" value="KAL1494292.1"/>
    <property type="molecule type" value="Genomic_DNA"/>
</dbReference>
<dbReference type="PROSITE" id="PS51225">
    <property type="entry name" value="MARVEL"/>
    <property type="match status" value="1"/>
</dbReference>
<dbReference type="GO" id="GO:0016020">
    <property type="term" value="C:membrane"/>
    <property type="evidence" value="ECO:0007669"/>
    <property type="project" value="UniProtKB-SubCell"/>
</dbReference>
<name>A0ABD1EHW5_HYPHA</name>
<dbReference type="InterPro" id="IPR050578">
    <property type="entry name" value="MARVEL-CKLF_proteins"/>
</dbReference>
<feature type="transmembrane region" description="Helical" evidence="6">
    <location>
        <begin position="179"/>
        <end position="200"/>
    </location>
</feature>
<feature type="transmembrane region" description="Helical" evidence="6">
    <location>
        <begin position="108"/>
        <end position="132"/>
    </location>
</feature>
<evidence type="ECO:0000256" key="6">
    <source>
        <dbReference type="SAM" id="Phobius"/>
    </source>
</evidence>
<feature type="transmembrane region" description="Helical" evidence="6">
    <location>
        <begin position="144"/>
        <end position="163"/>
    </location>
</feature>
<evidence type="ECO:0000313" key="8">
    <source>
        <dbReference type="EMBL" id="KAL1494292.1"/>
    </source>
</evidence>
<evidence type="ECO:0000256" key="5">
    <source>
        <dbReference type="PROSITE-ProRule" id="PRU00581"/>
    </source>
</evidence>
<dbReference type="InterPro" id="IPR008253">
    <property type="entry name" value="Marvel"/>
</dbReference>
<sequence length="207" mass="23627">MYIEFQLTLIELKPRHQPIYTYFSANFSAVSRLRFLSFNERYLKMSHSVTVTRTTTTTTTSAIIINTGYLKTWPGILKLAELILGIVTVGLVAYYYQKYNITQTPETFFLLTAVTFMIGTFLLLLSCLISISTSSIISKTIYEVIYHGFAFLLLLAASLTFIIEVNHKKRSYTYDYEPYFAAAIIGLVNSALYLLSTIFAQRSYRGL</sequence>
<evidence type="ECO:0000256" key="1">
    <source>
        <dbReference type="ARBA" id="ARBA00004141"/>
    </source>
</evidence>
<evidence type="ECO:0000256" key="3">
    <source>
        <dbReference type="ARBA" id="ARBA00022989"/>
    </source>
</evidence>
<comment type="caution">
    <text evidence="8">The sequence shown here is derived from an EMBL/GenBank/DDBJ whole genome shotgun (WGS) entry which is preliminary data.</text>
</comment>
<dbReference type="PANTHER" id="PTHR22776:SF92">
    <property type="entry name" value="LD04844P"/>
    <property type="match status" value="1"/>
</dbReference>
<evidence type="ECO:0000259" key="7">
    <source>
        <dbReference type="PROSITE" id="PS51225"/>
    </source>
</evidence>
<feature type="transmembrane region" description="Helical" evidence="6">
    <location>
        <begin position="79"/>
        <end position="96"/>
    </location>
</feature>
<dbReference type="AlphaFoldDB" id="A0ABD1EHW5"/>
<dbReference type="Proteomes" id="UP001566132">
    <property type="component" value="Unassembled WGS sequence"/>
</dbReference>
<keyword evidence="4 5" id="KW-0472">Membrane</keyword>
<proteinExistence type="predicted"/>
<accession>A0ABD1EHW5</accession>
<protein>
    <recommendedName>
        <fullName evidence="7">MARVEL domain-containing protein</fullName>
    </recommendedName>
</protein>
<comment type="subcellular location">
    <subcellularLocation>
        <location evidence="1">Membrane</location>
        <topology evidence="1">Multi-pass membrane protein</topology>
    </subcellularLocation>
</comment>
<dbReference type="PANTHER" id="PTHR22776">
    <property type="entry name" value="MARVEL-CONTAINING POTENTIAL LIPID RAFT-ASSOCIATED PROTEIN"/>
    <property type="match status" value="1"/>
</dbReference>
<organism evidence="8 9">
    <name type="scientific">Hypothenemus hampei</name>
    <name type="common">Coffee berry borer</name>
    <dbReference type="NCBI Taxonomy" id="57062"/>
    <lineage>
        <taxon>Eukaryota</taxon>
        <taxon>Metazoa</taxon>
        <taxon>Ecdysozoa</taxon>
        <taxon>Arthropoda</taxon>
        <taxon>Hexapoda</taxon>
        <taxon>Insecta</taxon>
        <taxon>Pterygota</taxon>
        <taxon>Neoptera</taxon>
        <taxon>Endopterygota</taxon>
        <taxon>Coleoptera</taxon>
        <taxon>Polyphaga</taxon>
        <taxon>Cucujiformia</taxon>
        <taxon>Curculionidae</taxon>
        <taxon>Scolytinae</taxon>
        <taxon>Hypothenemus</taxon>
    </lineage>
</organism>
<evidence type="ECO:0000256" key="4">
    <source>
        <dbReference type="ARBA" id="ARBA00023136"/>
    </source>
</evidence>
<keyword evidence="9" id="KW-1185">Reference proteome</keyword>
<keyword evidence="2 5" id="KW-0812">Transmembrane</keyword>
<dbReference type="Pfam" id="PF01284">
    <property type="entry name" value="MARVEL"/>
    <property type="match status" value="1"/>
</dbReference>
<reference evidence="8 9" key="1">
    <citation type="submission" date="2024-05" db="EMBL/GenBank/DDBJ databases">
        <title>Genetic variation in Jamaican populations of the coffee berry borer (Hypothenemus hampei).</title>
        <authorList>
            <person name="Errbii M."/>
            <person name="Myrie A."/>
        </authorList>
    </citation>
    <scope>NUCLEOTIDE SEQUENCE [LARGE SCALE GENOMIC DNA]</scope>
    <source>
        <strain evidence="8">JA-Hopewell-2020-01-JO</strain>
        <tissue evidence="8">Whole body</tissue>
    </source>
</reference>